<reference evidence="3" key="1">
    <citation type="submission" date="2018-12" db="EMBL/GenBank/DDBJ databases">
        <title>Genome sequence of Peanibacillus sp.</title>
        <authorList>
            <person name="Subramani G."/>
            <person name="Srinivasan S."/>
            <person name="Kim M.K."/>
        </authorList>
    </citation>
    <scope>NUCLEOTIDE SEQUENCE [LARGE SCALE GENOMIC DNA]</scope>
    <source>
        <strain evidence="3">18JY67-1</strain>
    </source>
</reference>
<evidence type="ECO:0000259" key="1">
    <source>
        <dbReference type="Pfam" id="PF02698"/>
    </source>
</evidence>
<keyword evidence="3" id="KW-1185">Reference proteome</keyword>
<dbReference type="GO" id="GO:0005886">
    <property type="term" value="C:plasma membrane"/>
    <property type="evidence" value="ECO:0007669"/>
    <property type="project" value="TreeGrafter"/>
</dbReference>
<organism evidence="2 3">
    <name type="scientific">Paenibacillus albus</name>
    <dbReference type="NCBI Taxonomy" id="2495582"/>
    <lineage>
        <taxon>Bacteria</taxon>
        <taxon>Bacillati</taxon>
        <taxon>Bacillota</taxon>
        <taxon>Bacilli</taxon>
        <taxon>Bacillales</taxon>
        <taxon>Paenibacillaceae</taxon>
        <taxon>Paenibacillus</taxon>
    </lineage>
</organism>
<dbReference type="KEGG" id="palb:EJC50_17980"/>
<sequence length="192" mass="21773">MSFPFDCITDFMFFETEMGKSDVILIPGASHPQLVEQAALLYHQGIAPFILPSGGATSHVETTEWEFLRDIGMSLGIPSEAILKEDTATNTFENARFSLKVLNEQGIHPRNVVLVCKNYHARRALLTYQLVFPKETVFYVRPVIDKTGITRDNWFHTENKIKCVMNELEKVGKYFRPAILQIGSESTVQAFN</sequence>
<gene>
    <name evidence="2" type="ORF">EJC50_17980</name>
</gene>
<dbReference type="PANTHER" id="PTHR30336">
    <property type="entry name" value="INNER MEMBRANE PROTEIN, PROBABLE PERMEASE"/>
    <property type="match status" value="1"/>
</dbReference>
<dbReference type="InterPro" id="IPR014729">
    <property type="entry name" value="Rossmann-like_a/b/a_fold"/>
</dbReference>
<evidence type="ECO:0000313" key="3">
    <source>
        <dbReference type="Proteomes" id="UP000272528"/>
    </source>
</evidence>
<dbReference type="OrthoDB" id="9782395at2"/>
<dbReference type="Pfam" id="PF02698">
    <property type="entry name" value="DUF218"/>
    <property type="match status" value="1"/>
</dbReference>
<dbReference type="Gene3D" id="3.40.50.620">
    <property type="entry name" value="HUPs"/>
    <property type="match status" value="1"/>
</dbReference>
<dbReference type="Proteomes" id="UP000272528">
    <property type="component" value="Chromosome"/>
</dbReference>
<dbReference type="AlphaFoldDB" id="A0A3Q8X6S6"/>
<feature type="domain" description="DUF218" evidence="1">
    <location>
        <begin position="22"/>
        <end position="131"/>
    </location>
</feature>
<evidence type="ECO:0000313" key="2">
    <source>
        <dbReference type="EMBL" id="AZN41349.1"/>
    </source>
</evidence>
<name>A0A3Q8X6S6_9BACL</name>
<dbReference type="CDD" id="cd06259">
    <property type="entry name" value="YdcF-like"/>
    <property type="match status" value="1"/>
</dbReference>
<dbReference type="InterPro" id="IPR003848">
    <property type="entry name" value="DUF218"/>
</dbReference>
<accession>A0A3Q8X6S6</accession>
<proteinExistence type="predicted"/>
<protein>
    <submittedName>
        <fullName evidence="2">YdcF family protein</fullName>
    </submittedName>
</protein>
<dbReference type="PANTHER" id="PTHR30336:SF20">
    <property type="entry name" value="DUF218 DOMAIN-CONTAINING PROTEIN"/>
    <property type="match status" value="1"/>
</dbReference>
<dbReference type="EMBL" id="CP034437">
    <property type="protein sequence ID" value="AZN41349.1"/>
    <property type="molecule type" value="Genomic_DNA"/>
</dbReference>
<dbReference type="RefSeq" id="WP_126017056.1">
    <property type="nucleotide sequence ID" value="NZ_CP034437.1"/>
</dbReference>
<dbReference type="InterPro" id="IPR051599">
    <property type="entry name" value="Cell_Envelope_Assoc"/>
</dbReference>